<keyword evidence="7" id="KW-1185">Reference proteome</keyword>
<dbReference type="InterPro" id="IPR023485">
    <property type="entry name" value="Ptyr_pPase"/>
</dbReference>
<dbReference type="Proteomes" id="UP001645859">
    <property type="component" value="Unassembled WGS sequence"/>
</dbReference>
<dbReference type="SMART" id="SM00226">
    <property type="entry name" value="LMWPc"/>
    <property type="match status" value="1"/>
</dbReference>
<evidence type="ECO:0000313" key="7">
    <source>
        <dbReference type="Proteomes" id="UP001645859"/>
    </source>
</evidence>
<dbReference type="InterPro" id="IPR050438">
    <property type="entry name" value="LMW_PTPase"/>
</dbReference>
<dbReference type="EMBL" id="QYAC01000008">
    <property type="protein sequence ID" value="MBL3680435.1"/>
    <property type="molecule type" value="Genomic_DNA"/>
</dbReference>
<dbReference type="Gene3D" id="3.40.50.2300">
    <property type="match status" value="1"/>
</dbReference>
<evidence type="ECO:0000256" key="2">
    <source>
        <dbReference type="ARBA" id="ARBA00013064"/>
    </source>
</evidence>
<evidence type="ECO:0000259" key="5">
    <source>
        <dbReference type="SMART" id="SM00226"/>
    </source>
</evidence>
<proteinExistence type="inferred from homology"/>
<evidence type="ECO:0000256" key="4">
    <source>
        <dbReference type="ARBA" id="ARBA00022912"/>
    </source>
</evidence>
<dbReference type="PANTHER" id="PTHR11717:SF7">
    <property type="entry name" value="LOW MOLECULAR WEIGHT PHOSPHOTYROSINE PROTEIN PHOSPHATASE"/>
    <property type="match status" value="1"/>
</dbReference>
<evidence type="ECO:0000313" key="6">
    <source>
        <dbReference type="EMBL" id="MBL3680435.1"/>
    </source>
</evidence>
<protein>
    <recommendedName>
        <fullName evidence="2">protein-tyrosine-phosphatase</fullName>
        <ecNumber evidence="2">3.1.3.48</ecNumber>
    </recommendedName>
</protein>
<evidence type="ECO:0000256" key="3">
    <source>
        <dbReference type="ARBA" id="ARBA00022801"/>
    </source>
</evidence>
<dbReference type="RefSeq" id="WP_202345708.1">
    <property type="nucleotide sequence ID" value="NZ_BAAAPI010000005.1"/>
</dbReference>
<feature type="domain" description="Phosphotyrosine protein phosphatase I" evidence="5">
    <location>
        <begin position="5"/>
        <end position="153"/>
    </location>
</feature>
<dbReference type="SUPFAM" id="SSF52788">
    <property type="entry name" value="Phosphotyrosine protein phosphatases I"/>
    <property type="match status" value="1"/>
</dbReference>
<comment type="similarity">
    <text evidence="1">Belongs to the low molecular weight phosphotyrosine protein phosphatase family.</text>
</comment>
<dbReference type="Pfam" id="PF01451">
    <property type="entry name" value="LMWPc"/>
    <property type="match status" value="1"/>
</dbReference>
<accession>A0ABS1SIZ2</accession>
<dbReference type="CDD" id="cd16343">
    <property type="entry name" value="LMWPTP"/>
    <property type="match status" value="1"/>
</dbReference>
<keyword evidence="4" id="KW-0904">Protein phosphatase</keyword>
<dbReference type="PANTHER" id="PTHR11717">
    <property type="entry name" value="LOW MOLECULAR WEIGHT PROTEIN TYROSINE PHOSPHATASE"/>
    <property type="match status" value="1"/>
</dbReference>
<organism evidence="6 7">
    <name type="scientific">Leucobacter chromiireducens subsp. solipictus</name>
    <dbReference type="NCBI Taxonomy" id="398235"/>
    <lineage>
        <taxon>Bacteria</taxon>
        <taxon>Bacillati</taxon>
        <taxon>Actinomycetota</taxon>
        <taxon>Actinomycetes</taxon>
        <taxon>Micrococcales</taxon>
        <taxon>Microbacteriaceae</taxon>
        <taxon>Leucobacter</taxon>
    </lineage>
</organism>
<sequence>MSTPLRVSFVCTGNICRSPMGEVVLRQLVAEAGLADRIEVSSRGTQGWHEGKPADPRTVVALAERGYDGSAHRAAQLTDADIADHDVLIALARDHEEVLLDRGADPARVALFTAFDPERPADPDVFDPYYTDQAAFDEVLAQVERGAAVLLDELRSRIAPPHPRP</sequence>
<dbReference type="InterPro" id="IPR017867">
    <property type="entry name" value="Tyr_phospatase_low_mol_wt"/>
</dbReference>
<comment type="caution">
    <text evidence="6">The sequence shown here is derived from an EMBL/GenBank/DDBJ whole genome shotgun (WGS) entry which is preliminary data.</text>
</comment>
<name>A0ABS1SIZ2_9MICO</name>
<evidence type="ECO:0000256" key="1">
    <source>
        <dbReference type="ARBA" id="ARBA00011063"/>
    </source>
</evidence>
<keyword evidence="3" id="KW-0378">Hydrolase</keyword>
<dbReference type="PRINTS" id="PR00719">
    <property type="entry name" value="LMWPTPASE"/>
</dbReference>
<gene>
    <name evidence="6" type="ORF">D3230_14215</name>
</gene>
<dbReference type="EC" id="3.1.3.48" evidence="2"/>
<dbReference type="InterPro" id="IPR036196">
    <property type="entry name" value="Ptyr_pPase_sf"/>
</dbReference>
<reference evidence="6 7" key="1">
    <citation type="submission" date="2018-09" db="EMBL/GenBank/DDBJ databases">
        <title>Comparative genomics of Leucobacter spp.</title>
        <authorList>
            <person name="Reis A.C."/>
            <person name="Kolvenbach B.A."/>
            <person name="Corvini P.F.X."/>
            <person name="Nunes O.C."/>
        </authorList>
    </citation>
    <scope>NUCLEOTIDE SEQUENCE [LARGE SCALE GENOMIC DNA]</scope>
    <source>
        <strain evidence="6 7">TAN 31504</strain>
    </source>
</reference>